<organism evidence="1 2">
    <name type="scientific">Lates japonicus</name>
    <name type="common">Japanese lates</name>
    <dbReference type="NCBI Taxonomy" id="270547"/>
    <lineage>
        <taxon>Eukaryota</taxon>
        <taxon>Metazoa</taxon>
        <taxon>Chordata</taxon>
        <taxon>Craniata</taxon>
        <taxon>Vertebrata</taxon>
        <taxon>Euteleostomi</taxon>
        <taxon>Actinopterygii</taxon>
        <taxon>Neopterygii</taxon>
        <taxon>Teleostei</taxon>
        <taxon>Neoteleostei</taxon>
        <taxon>Acanthomorphata</taxon>
        <taxon>Carangaria</taxon>
        <taxon>Carangaria incertae sedis</taxon>
        <taxon>Centropomidae</taxon>
        <taxon>Lates</taxon>
    </lineage>
</organism>
<reference evidence="1" key="1">
    <citation type="submission" date="2022-08" db="EMBL/GenBank/DDBJ databases">
        <title>Genome sequencing of akame (Lates japonicus).</title>
        <authorList>
            <person name="Hashiguchi Y."/>
            <person name="Takahashi H."/>
        </authorList>
    </citation>
    <scope>NUCLEOTIDE SEQUENCE</scope>
    <source>
        <strain evidence="1">Kochi</strain>
    </source>
</reference>
<sequence>MSLSPCRLVHLILFPRPSLILSPHCHHQGVSPLSRMFPSIQSPGHPVLLFIMSMFYHSWCIYGPVNRLQAVLQMMLAPGPLRPTVSELLALPAVKKHRWKRRIYLINALRDFNADTGLPLPGPHSQAQCNNWSHIGGGVLTNLRPKNLLQPVGQKQP</sequence>
<dbReference type="Proteomes" id="UP001279410">
    <property type="component" value="Unassembled WGS sequence"/>
</dbReference>
<gene>
    <name evidence="1" type="ORF">AKAME5_002483400</name>
</gene>
<keyword evidence="2" id="KW-1185">Reference proteome</keyword>
<evidence type="ECO:0000313" key="1">
    <source>
        <dbReference type="EMBL" id="GLD73509.1"/>
    </source>
</evidence>
<name>A0AAD3NK54_LATJO</name>
<dbReference type="GO" id="GO:0016301">
    <property type="term" value="F:kinase activity"/>
    <property type="evidence" value="ECO:0007669"/>
    <property type="project" value="UniProtKB-KW"/>
</dbReference>
<keyword evidence="1" id="KW-0808">Transferase</keyword>
<dbReference type="AlphaFoldDB" id="A0AAD3NK54"/>
<keyword evidence="1" id="KW-0418">Kinase</keyword>
<proteinExistence type="predicted"/>
<dbReference type="EMBL" id="BRZM01001635">
    <property type="protein sequence ID" value="GLD73509.1"/>
    <property type="molecule type" value="Genomic_DNA"/>
</dbReference>
<comment type="caution">
    <text evidence="1">The sequence shown here is derived from an EMBL/GenBank/DDBJ whole genome shotgun (WGS) entry which is preliminary data.</text>
</comment>
<accession>A0AAD3NK54</accession>
<evidence type="ECO:0000313" key="2">
    <source>
        <dbReference type="Proteomes" id="UP001279410"/>
    </source>
</evidence>
<protein>
    <submittedName>
        <fullName evidence="1">Membrane-associated tyrosine- and threonine-specific cdc2-inhibitory kinase</fullName>
    </submittedName>
</protein>